<dbReference type="Proteomes" id="UP000502699">
    <property type="component" value="Chromosome"/>
</dbReference>
<keyword evidence="1" id="KW-0472">Membrane</keyword>
<feature type="chain" id="PRO_5026351097" evidence="2">
    <location>
        <begin position="20"/>
        <end position="291"/>
    </location>
</feature>
<name>A0A6G7VH02_9GAMM</name>
<feature type="transmembrane region" description="Helical" evidence="1">
    <location>
        <begin position="93"/>
        <end position="111"/>
    </location>
</feature>
<keyword evidence="1" id="KW-1133">Transmembrane helix</keyword>
<feature type="transmembrane region" description="Helical" evidence="1">
    <location>
        <begin position="117"/>
        <end position="134"/>
    </location>
</feature>
<evidence type="ECO:0000259" key="3">
    <source>
        <dbReference type="Pfam" id="PF00892"/>
    </source>
</evidence>
<dbReference type="PANTHER" id="PTHR22911">
    <property type="entry name" value="ACYL-MALONYL CONDENSING ENZYME-RELATED"/>
    <property type="match status" value="1"/>
</dbReference>
<keyword evidence="5" id="KW-1185">Reference proteome</keyword>
<dbReference type="Gene3D" id="1.10.3730.20">
    <property type="match status" value="1"/>
</dbReference>
<dbReference type="PANTHER" id="PTHR22911:SF137">
    <property type="entry name" value="SOLUTE CARRIER FAMILY 35 MEMBER G2-RELATED"/>
    <property type="match status" value="1"/>
</dbReference>
<dbReference type="SUPFAM" id="SSF103481">
    <property type="entry name" value="Multidrug resistance efflux transporter EmrE"/>
    <property type="match status" value="1"/>
</dbReference>
<evidence type="ECO:0000313" key="5">
    <source>
        <dbReference type="Proteomes" id="UP000502699"/>
    </source>
</evidence>
<organism evidence="4 5">
    <name type="scientific">Caldichromatium japonicum</name>
    <dbReference type="NCBI Taxonomy" id="2699430"/>
    <lineage>
        <taxon>Bacteria</taxon>
        <taxon>Pseudomonadati</taxon>
        <taxon>Pseudomonadota</taxon>
        <taxon>Gammaproteobacteria</taxon>
        <taxon>Chromatiales</taxon>
        <taxon>Chromatiaceae</taxon>
        <taxon>Caldichromatium</taxon>
    </lineage>
</organism>
<gene>
    <name evidence="4" type="ORF">GWK36_07060</name>
</gene>
<dbReference type="Pfam" id="PF00892">
    <property type="entry name" value="EamA"/>
    <property type="match status" value="1"/>
</dbReference>
<dbReference type="AlphaFoldDB" id="A0A6G7VH02"/>
<feature type="transmembrane region" description="Helical" evidence="1">
    <location>
        <begin position="245"/>
        <end position="267"/>
    </location>
</feature>
<dbReference type="InterPro" id="IPR037185">
    <property type="entry name" value="EmrE-like"/>
</dbReference>
<feature type="transmembrane region" description="Helical" evidence="1">
    <location>
        <begin position="219"/>
        <end position="239"/>
    </location>
</feature>
<feature type="signal peptide" evidence="2">
    <location>
        <begin position="1"/>
        <end position="19"/>
    </location>
</feature>
<evidence type="ECO:0000313" key="4">
    <source>
        <dbReference type="EMBL" id="QIK39145.1"/>
    </source>
</evidence>
<reference evidence="5" key="1">
    <citation type="submission" date="2020-01" db="EMBL/GenBank/DDBJ databases">
        <title>Caldichromatium gen. nov., sp. nov., a thermophilic purple sulfur bacterium member of the family Chromatiaceae isolated from Nakabusa hot spring, Japan.</title>
        <authorList>
            <person name="Saini M.K."/>
            <person name="Hanada S."/>
            <person name="Tank M."/>
        </authorList>
    </citation>
    <scope>NUCLEOTIDE SEQUENCE [LARGE SCALE GENOMIC DNA]</scope>
    <source>
        <strain evidence="5">No.7</strain>
    </source>
</reference>
<feature type="transmembrane region" description="Helical" evidence="1">
    <location>
        <begin position="161"/>
        <end position="183"/>
    </location>
</feature>
<evidence type="ECO:0000256" key="2">
    <source>
        <dbReference type="SAM" id="SignalP"/>
    </source>
</evidence>
<keyword evidence="2" id="KW-0732">Signal</keyword>
<dbReference type="GO" id="GO:0016020">
    <property type="term" value="C:membrane"/>
    <property type="evidence" value="ECO:0007669"/>
    <property type="project" value="InterPro"/>
</dbReference>
<keyword evidence="1" id="KW-0812">Transmembrane</keyword>
<dbReference type="EMBL" id="CP048029">
    <property type="protein sequence ID" value="QIK39145.1"/>
    <property type="molecule type" value="Genomic_DNA"/>
</dbReference>
<dbReference type="KEGG" id="cjap:GWK36_07060"/>
<evidence type="ECO:0000256" key="1">
    <source>
        <dbReference type="SAM" id="Phobius"/>
    </source>
</evidence>
<sequence length="291" mass="31423">MSWIALALICAFSLASADAATKAWLRGLTASELVIVRFCVPGLLLIPWWPDLGSLAGLPLGFWGWVGLMLPLELLAMWLYMAAIRDHPLSLTLPYLALTPVLSIAVAWALLGEQVSVQGLLGILLVVAGTWLLNSDQMQNSGWRGWLIPFAAILKQQGARLMLMVAVLYTLTASLGKGALIYLSPTTFAALYFGLLGLGVALVLILPQPARLEALIRHPWAVFVVGGLIGVMVLTHFLAIQRVEVAYMIAVKRTSLLFGMLYGAWLFGEGGMHRRLPAGILMLIGVGVLTV</sequence>
<accession>A0A6G7VH02</accession>
<feature type="transmembrane region" description="Helical" evidence="1">
    <location>
        <begin position="62"/>
        <end position="81"/>
    </location>
</feature>
<feature type="transmembrane region" description="Helical" evidence="1">
    <location>
        <begin position="189"/>
        <end position="207"/>
    </location>
</feature>
<dbReference type="InterPro" id="IPR000620">
    <property type="entry name" value="EamA_dom"/>
</dbReference>
<protein>
    <submittedName>
        <fullName evidence="4">EamA family transporter</fullName>
    </submittedName>
</protein>
<proteinExistence type="predicted"/>
<feature type="domain" description="EamA" evidence="3">
    <location>
        <begin position="2"/>
        <end position="134"/>
    </location>
</feature>